<accession>A0A6H5G966</accession>
<evidence type="ECO:0000313" key="1">
    <source>
        <dbReference type="EMBL" id="CAA9998265.1"/>
    </source>
</evidence>
<gene>
    <name evidence="1" type="ORF">NTEN_LOCUS4548</name>
</gene>
<evidence type="ECO:0000313" key="2">
    <source>
        <dbReference type="Proteomes" id="UP000479000"/>
    </source>
</evidence>
<sequence length="233" mass="26944">MYHYPNVKTGRQVWIIRYCESCDENRVDISEKAHKFGYEHEAGKRSDQAQEIYNQHEAGERFVVFDNFGTDDFQPVVIPDPVRSRTSLSGPGRAIPAKDEHIWSSTGLTDPRLACQVQEYPVRSSTGLYCSGLASPKKPAYFMHVTMILVKDETHWPTCACFLLAYFQISREPPIPAVERFWHNTIMTSRKSCSHYLPNRSPYLINDFLTPVKRVKYVGHMYYRPKAARSFLI</sequence>
<name>A0A6H5G966_9HEMI</name>
<proteinExistence type="predicted"/>
<dbReference type="EMBL" id="CADCXU010006724">
    <property type="protein sequence ID" value="CAA9998265.1"/>
    <property type="molecule type" value="Genomic_DNA"/>
</dbReference>
<keyword evidence="2" id="KW-1185">Reference proteome</keyword>
<organism evidence="1 2">
    <name type="scientific">Nesidiocoris tenuis</name>
    <dbReference type="NCBI Taxonomy" id="355587"/>
    <lineage>
        <taxon>Eukaryota</taxon>
        <taxon>Metazoa</taxon>
        <taxon>Ecdysozoa</taxon>
        <taxon>Arthropoda</taxon>
        <taxon>Hexapoda</taxon>
        <taxon>Insecta</taxon>
        <taxon>Pterygota</taxon>
        <taxon>Neoptera</taxon>
        <taxon>Paraneoptera</taxon>
        <taxon>Hemiptera</taxon>
        <taxon>Heteroptera</taxon>
        <taxon>Panheteroptera</taxon>
        <taxon>Cimicomorpha</taxon>
        <taxon>Miridae</taxon>
        <taxon>Dicyphina</taxon>
        <taxon>Nesidiocoris</taxon>
    </lineage>
</organism>
<protein>
    <submittedName>
        <fullName evidence="1">Uncharacterized protein</fullName>
    </submittedName>
</protein>
<dbReference type="AlphaFoldDB" id="A0A6H5G966"/>
<dbReference type="Proteomes" id="UP000479000">
    <property type="component" value="Unassembled WGS sequence"/>
</dbReference>
<reference evidence="1 2" key="1">
    <citation type="submission" date="2020-02" db="EMBL/GenBank/DDBJ databases">
        <authorList>
            <person name="Ferguson B K."/>
        </authorList>
    </citation>
    <scope>NUCLEOTIDE SEQUENCE [LARGE SCALE GENOMIC DNA]</scope>
</reference>